<dbReference type="RefSeq" id="WP_386448735.1">
    <property type="nucleotide sequence ID" value="NZ_JBHSFH010000007.1"/>
</dbReference>
<dbReference type="PROSITE" id="PS00211">
    <property type="entry name" value="ABC_TRANSPORTER_1"/>
    <property type="match status" value="1"/>
</dbReference>
<dbReference type="InterPro" id="IPR027417">
    <property type="entry name" value="P-loop_NTPase"/>
</dbReference>
<dbReference type="Gene3D" id="3.40.50.300">
    <property type="entry name" value="P-loop containing nucleotide triphosphate hydrolases"/>
    <property type="match status" value="1"/>
</dbReference>
<evidence type="ECO:0000313" key="6">
    <source>
        <dbReference type="EMBL" id="MFC4495626.1"/>
    </source>
</evidence>
<dbReference type="SMART" id="SM00382">
    <property type="entry name" value="AAA"/>
    <property type="match status" value="1"/>
</dbReference>
<evidence type="ECO:0000313" key="7">
    <source>
        <dbReference type="Proteomes" id="UP001595997"/>
    </source>
</evidence>
<dbReference type="EMBL" id="JBHSFH010000007">
    <property type="protein sequence ID" value="MFC4495626.1"/>
    <property type="molecule type" value="Genomic_DNA"/>
</dbReference>
<dbReference type="GO" id="GO:0005524">
    <property type="term" value="F:ATP binding"/>
    <property type="evidence" value="ECO:0007669"/>
    <property type="project" value="UniProtKB-KW"/>
</dbReference>
<proteinExistence type="inferred from homology"/>
<feature type="domain" description="ABC transporter" evidence="5">
    <location>
        <begin position="4"/>
        <end position="229"/>
    </location>
</feature>
<dbReference type="Pfam" id="PF00005">
    <property type="entry name" value="ABC_tran"/>
    <property type="match status" value="1"/>
</dbReference>
<dbReference type="PROSITE" id="PS50893">
    <property type="entry name" value="ABC_TRANSPORTER_2"/>
    <property type="match status" value="1"/>
</dbReference>
<name>A0ABV9ADA6_9ACTN</name>
<dbReference type="InterPro" id="IPR003439">
    <property type="entry name" value="ABC_transporter-like_ATP-bd"/>
</dbReference>
<protein>
    <submittedName>
        <fullName evidence="6">ABC transporter ATP-binding protein</fullName>
    </submittedName>
</protein>
<gene>
    <name evidence="6" type="ORF">ACFPA8_15970</name>
</gene>
<evidence type="ECO:0000256" key="2">
    <source>
        <dbReference type="ARBA" id="ARBA00022448"/>
    </source>
</evidence>
<organism evidence="6 7">
    <name type="scientific">Streptomyces ovatisporus</name>
    <dbReference type="NCBI Taxonomy" id="1128682"/>
    <lineage>
        <taxon>Bacteria</taxon>
        <taxon>Bacillati</taxon>
        <taxon>Actinomycetota</taxon>
        <taxon>Actinomycetes</taxon>
        <taxon>Kitasatosporales</taxon>
        <taxon>Streptomycetaceae</taxon>
        <taxon>Streptomyces</taxon>
    </lineage>
</organism>
<dbReference type="InterPro" id="IPR003593">
    <property type="entry name" value="AAA+_ATPase"/>
</dbReference>
<sequence length="248" mass="26396">MTDIEIRGLTKTFGAVHAVDDVSFTAPAGQVTGFLGPNGAGKTTTLRVLLGLERPTSGSALIGGQTYRDLPRPRRSVGAVLEASGVHPGRRGRTHLALLARAAGLPRQRVDEVLDVVQLGAAADRRAGEYSLGMRQRLAVAGALLGDPEVLILDEPTNGLDPAGVRWLRDLLRTLAGQNRTVLVSSHLLSEVTQYADQVVIISGGRLRHAGPIDELTTDGRNFEDAFLALVSDPADAPVLTERKEAHR</sequence>
<dbReference type="InterPro" id="IPR017871">
    <property type="entry name" value="ABC_transporter-like_CS"/>
</dbReference>
<dbReference type="PANTHER" id="PTHR43335:SF4">
    <property type="entry name" value="ABC TRANSPORTER, ATP-BINDING PROTEIN"/>
    <property type="match status" value="1"/>
</dbReference>
<keyword evidence="4 6" id="KW-0067">ATP-binding</keyword>
<evidence type="ECO:0000256" key="1">
    <source>
        <dbReference type="ARBA" id="ARBA00005417"/>
    </source>
</evidence>
<keyword evidence="7" id="KW-1185">Reference proteome</keyword>
<keyword evidence="3" id="KW-0547">Nucleotide-binding</keyword>
<comment type="caution">
    <text evidence="6">The sequence shown here is derived from an EMBL/GenBank/DDBJ whole genome shotgun (WGS) entry which is preliminary data.</text>
</comment>
<keyword evidence="2" id="KW-0813">Transport</keyword>
<dbReference type="SUPFAM" id="SSF52540">
    <property type="entry name" value="P-loop containing nucleoside triphosphate hydrolases"/>
    <property type="match status" value="1"/>
</dbReference>
<comment type="similarity">
    <text evidence="1">Belongs to the ABC transporter superfamily.</text>
</comment>
<reference evidence="7" key="1">
    <citation type="journal article" date="2019" name="Int. J. Syst. Evol. Microbiol.">
        <title>The Global Catalogue of Microorganisms (GCM) 10K type strain sequencing project: providing services to taxonomists for standard genome sequencing and annotation.</title>
        <authorList>
            <consortium name="The Broad Institute Genomics Platform"/>
            <consortium name="The Broad Institute Genome Sequencing Center for Infectious Disease"/>
            <person name="Wu L."/>
            <person name="Ma J."/>
        </authorList>
    </citation>
    <scope>NUCLEOTIDE SEQUENCE [LARGE SCALE GENOMIC DNA]</scope>
    <source>
        <strain evidence="7">CGMCC 4.7357</strain>
    </source>
</reference>
<evidence type="ECO:0000259" key="5">
    <source>
        <dbReference type="PROSITE" id="PS50893"/>
    </source>
</evidence>
<dbReference type="PANTHER" id="PTHR43335">
    <property type="entry name" value="ABC TRANSPORTER, ATP-BINDING PROTEIN"/>
    <property type="match status" value="1"/>
</dbReference>
<dbReference type="Proteomes" id="UP001595997">
    <property type="component" value="Unassembled WGS sequence"/>
</dbReference>
<evidence type="ECO:0000256" key="3">
    <source>
        <dbReference type="ARBA" id="ARBA00022741"/>
    </source>
</evidence>
<evidence type="ECO:0000256" key="4">
    <source>
        <dbReference type="ARBA" id="ARBA00022840"/>
    </source>
</evidence>
<accession>A0ABV9ADA6</accession>